<dbReference type="EMBL" id="CAJOBA010003349">
    <property type="protein sequence ID" value="CAF3678975.1"/>
    <property type="molecule type" value="Genomic_DNA"/>
</dbReference>
<evidence type="ECO:0000313" key="5">
    <source>
        <dbReference type="EMBL" id="CAF3678975.1"/>
    </source>
</evidence>
<dbReference type="Proteomes" id="UP000682733">
    <property type="component" value="Unassembled WGS sequence"/>
</dbReference>
<dbReference type="EMBL" id="CAJNOQ010000078">
    <property type="protein sequence ID" value="CAF0752507.1"/>
    <property type="molecule type" value="Genomic_DNA"/>
</dbReference>
<feature type="compositionally biased region" description="Basic residues" evidence="1">
    <location>
        <begin position="188"/>
        <end position="208"/>
    </location>
</feature>
<evidence type="ECO:0000313" key="6">
    <source>
        <dbReference type="Proteomes" id="UP000663829"/>
    </source>
</evidence>
<feature type="region of interest" description="Disordered" evidence="1">
    <location>
        <begin position="350"/>
        <end position="379"/>
    </location>
</feature>
<evidence type="ECO:0000313" key="4">
    <source>
        <dbReference type="EMBL" id="CAF3532371.1"/>
    </source>
</evidence>
<evidence type="ECO:0000313" key="2">
    <source>
        <dbReference type="EMBL" id="CAF0752507.1"/>
    </source>
</evidence>
<dbReference type="Proteomes" id="UP000677228">
    <property type="component" value="Unassembled WGS sequence"/>
</dbReference>
<accession>A0A813PD95</accession>
<reference evidence="2" key="1">
    <citation type="submission" date="2021-02" db="EMBL/GenBank/DDBJ databases">
        <authorList>
            <person name="Nowell W R."/>
        </authorList>
    </citation>
    <scope>NUCLEOTIDE SEQUENCE</scope>
</reference>
<dbReference type="EMBL" id="CAJOBC010000078">
    <property type="protein sequence ID" value="CAF3532371.1"/>
    <property type="molecule type" value="Genomic_DNA"/>
</dbReference>
<protein>
    <submittedName>
        <fullName evidence="2">Uncharacterized protein</fullName>
    </submittedName>
</protein>
<name>A0A813PD95_9BILA</name>
<feature type="compositionally biased region" description="Polar residues" evidence="1">
    <location>
        <begin position="176"/>
        <end position="185"/>
    </location>
</feature>
<comment type="caution">
    <text evidence="2">The sequence shown here is derived from an EMBL/GenBank/DDBJ whole genome shotgun (WGS) entry which is preliminary data.</text>
</comment>
<feature type="region of interest" description="Disordered" evidence="1">
    <location>
        <begin position="174"/>
        <end position="233"/>
    </location>
</feature>
<dbReference type="AlphaFoldDB" id="A0A813PD95"/>
<dbReference type="Proteomes" id="UP000663829">
    <property type="component" value="Unassembled WGS sequence"/>
</dbReference>
<organism evidence="2 6">
    <name type="scientific">Didymodactylos carnosus</name>
    <dbReference type="NCBI Taxonomy" id="1234261"/>
    <lineage>
        <taxon>Eukaryota</taxon>
        <taxon>Metazoa</taxon>
        <taxon>Spiralia</taxon>
        <taxon>Gnathifera</taxon>
        <taxon>Rotifera</taxon>
        <taxon>Eurotatoria</taxon>
        <taxon>Bdelloidea</taxon>
        <taxon>Philodinida</taxon>
        <taxon>Philodinidae</taxon>
        <taxon>Didymodactylos</taxon>
    </lineage>
</organism>
<sequence length="511" mass="57623">MSISLADPLSYLPSPSETTSSKILVNRSNDEMLEKIDDLKRKNGRQRRDYEGNSPYGEIIEKDGVRERFNGSTFRRICSKSNCSFNIVKSGLCKKHLLEEQNQNHPATTIATASSSSLPVAQLAKATKGEVRLMENGIRMKYDGKKFRRICAENNCLSFITSLYNGNDLCLKHFNQKNPKQPVQSKPTLKKRRRRRRVPLTRRLKRQPAKPMDTNNPNLKQPKAGDITDMNDGTRRKYSGGAWRLMCIRQNCPSFAVTRRQCRKHANQDVGGGANKLNHIGKTQQSTSTSAITTTTNTLNNSILHPNKGDIQTLRQMFDGRSWHSLCRNNTCLKRATQNSGFLCAAHLKEEQQKTSGSRTTADGRKRKADGNTNENDLTNVGYNLRKAQKLGFNSSASGSHNEFVLSLNALDEQQSSARTNSSIDKTKLVEQSVQTDMTYPCETQQPQADLVLIDDEEPLPTTIQFPLYLKKEEGIDDHLLLPSTTTTTNPYYPYQDIQELKPTPDLKSEY</sequence>
<keyword evidence="6" id="KW-1185">Reference proteome</keyword>
<proteinExistence type="predicted"/>
<evidence type="ECO:0000313" key="3">
    <source>
        <dbReference type="EMBL" id="CAF0897804.1"/>
    </source>
</evidence>
<dbReference type="EMBL" id="CAJNOK010003348">
    <property type="protein sequence ID" value="CAF0897804.1"/>
    <property type="molecule type" value="Genomic_DNA"/>
</dbReference>
<evidence type="ECO:0000256" key="1">
    <source>
        <dbReference type="SAM" id="MobiDB-lite"/>
    </source>
</evidence>
<dbReference type="Proteomes" id="UP000681722">
    <property type="component" value="Unassembled WGS sequence"/>
</dbReference>
<gene>
    <name evidence="2" type="ORF">GPM918_LOCUS919</name>
    <name evidence="3" type="ORF">OVA965_LOCUS9464</name>
    <name evidence="4" type="ORF">SRO942_LOCUS919</name>
    <name evidence="5" type="ORF">TMI583_LOCUS9460</name>
</gene>
<dbReference type="OrthoDB" id="10021866at2759"/>